<dbReference type="AlphaFoldDB" id="A0A6A4V569"/>
<dbReference type="GO" id="GO:0005739">
    <property type="term" value="C:mitochondrion"/>
    <property type="evidence" value="ECO:0007669"/>
    <property type="project" value="TreeGrafter"/>
</dbReference>
<dbReference type="PANTHER" id="PTHR43757">
    <property type="entry name" value="AMINOMETHYLTRANSFERASE"/>
    <property type="match status" value="1"/>
</dbReference>
<evidence type="ECO:0000256" key="1">
    <source>
        <dbReference type="PIRSR" id="PIRSR006487-1"/>
    </source>
</evidence>
<dbReference type="SUPFAM" id="SSF103025">
    <property type="entry name" value="Folate-binding domain"/>
    <property type="match status" value="1"/>
</dbReference>
<evidence type="ECO:0000313" key="5">
    <source>
        <dbReference type="Proteomes" id="UP000440578"/>
    </source>
</evidence>
<evidence type="ECO:0000313" key="4">
    <source>
        <dbReference type="EMBL" id="KAF0289756.1"/>
    </source>
</evidence>
<dbReference type="InterPro" id="IPR027266">
    <property type="entry name" value="TrmE/GcvT-like"/>
</dbReference>
<dbReference type="Gene3D" id="3.30.1360.120">
    <property type="entry name" value="Probable tRNA modification gtpase trme, domain 1"/>
    <property type="match status" value="1"/>
</dbReference>
<feature type="binding site" evidence="1">
    <location>
        <position position="236"/>
    </location>
    <ligand>
        <name>substrate</name>
    </ligand>
</feature>
<organism evidence="4 5">
    <name type="scientific">Amphibalanus amphitrite</name>
    <name type="common">Striped barnacle</name>
    <name type="synonym">Balanus amphitrite</name>
    <dbReference type="NCBI Taxonomy" id="1232801"/>
    <lineage>
        <taxon>Eukaryota</taxon>
        <taxon>Metazoa</taxon>
        <taxon>Ecdysozoa</taxon>
        <taxon>Arthropoda</taxon>
        <taxon>Crustacea</taxon>
        <taxon>Multicrustacea</taxon>
        <taxon>Cirripedia</taxon>
        <taxon>Thoracica</taxon>
        <taxon>Thoracicalcarea</taxon>
        <taxon>Balanomorpha</taxon>
        <taxon>Balanoidea</taxon>
        <taxon>Balanidae</taxon>
        <taxon>Amphibalaninae</taxon>
        <taxon>Amphibalanus</taxon>
    </lineage>
</organism>
<protein>
    <submittedName>
        <fullName evidence="4">Dimethylglycine dehydrogenase, mitochondrial</fullName>
    </submittedName>
</protein>
<reference evidence="4 5" key="1">
    <citation type="submission" date="2019-07" db="EMBL/GenBank/DDBJ databases">
        <title>Draft genome assembly of a fouling barnacle, Amphibalanus amphitrite (Darwin, 1854): The first reference genome for Thecostraca.</title>
        <authorList>
            <person name="Kim W."/>
        </authorList>
    </citation>
    <scope>NUCLEOTIDE SEQUENCE [LARGE SCALE GENOMIC DNA]</scope>
    <source>
        <strain evidence="4">SNU_AA5</strain>
        <tissue evidence="4">Soma without cirri and trophi</tissue>
    </source>
</reference>
<dbReference type="InterPro" id="IPR006222">
    <property type="entry name" value="GCVT_N"/>
</dbReference>
<dbReference type="Gene3D" id="3.30.70.1400">
    <property type="entry name" value="Aminomethyltransferase beta-barrel domains"/>
    <property type="match status" value="1"/>
</dbReference>
<dbReference type="PANTHER" id="PTHR43757:SF2">
    <property type="entry name" value="AMINOMETHYLTRANSFERASE, MITOCHONDRIAL"/>
    <property type="match status" value="1"/>
</dbReference>
<proteinExistence type="predicted"/>
<keyword evidence="5" id="KW-1185">Reference proteome</keyword>
<dbReference type="EMBL" id="VIIS01002009">
    <property type="protein sequence ID" value="KAF0289756.1"/>
    <property type="molecule type" value="Genomic_DNA"/>
</dbReference>
<accession>A0A6A4V569</accession>
<gene>
    <name evidence="4" type="primary">Dmgdh_0</name>
    <name evidence="4" type="ORF">FJT64_012008</name>
</gene>
<evidence type="ECO:0000259" key="3">
    <source>
        <dbReference type="Pfam" id="PF01571"/>
    </source>
</evidence>
<dbReference type="Pfam" id="PF01571">
    <property type="entry name" value="GCV_T"/>
    <property type="match status" value="1"/>
</dbReference>
<evidence type="ECO:0000256" key="2">
    <source>
        <dbReference type="SAM" id="MobiDB-lite"/>
    </source>
</evidence>
<feature type="region of interest" description="Disordered" evidence="2">
    <location>
        <begin position="310"/>
        <end position="329"/>
    </location>
</feature>
<name>A0A6A4V569_AMPAM</name>
<dbReference type="Proteomes" id="UP000440578">
    <property type="component" value="Unassembled WGS sequence"/>
</dbReference>
<dbReference type="PIRSF" id="PIRSF006487">
    <property type="entry name" value="GcvT"/>
    <property type="match status" value="1"/>
</dbReference>
<feature type="domain" description="GCVT N-terminal" evidence="3">
    <location>
        <begin position="13"/>
        <end position="303"/>
    </location>
</feature>
<dbReference type="OrthoDB" id="498204at2759"/>
<dbReference type="InterPro" id="IPR028896">
    <property type="entry name" value="GcvT/YgfZ/DmdA"/>
</dbReference>
<sequence length="329" mass="36437">MMGRPTSRVSGAHEQLVRRGASMEQHNGWEQPAWFAAAGTRPAYLPSFRRTNWHRRVADECATVMERVGVIDLTPFAKFYLSGRHGRALLEHATANTIPPVGRTCITHCLTPAGRVMAELTLTTLDDHRFLIVTGAGSELHDLRWLQYVARERGLQVELRNATEELGVLSVAGPRSRQLLQQLTTQDVGRFPFLSARQADVCSSVYFYGVCVEQLDIAGVDTLALRISYTGELGWELYHDRQKTAHMYEAILQAGQHLGVGDFGTHALDVLRIEKGFRAWGAEMSCDVGPHEAGLDMFLRSDKLTRKGQVRAGPQAATVAAKRADNNSS</sequence>
<comment type="caution">
    <text evidence="4">The sequence shown here is derived from an EMBL/GenBank/DDBJ whole genome shotgun (WGS) entry which is preliminary data.</text>
</comment>